<gene>
    <name evidence="1" type="ORF">Pint_14699</name>
</gene>
<protein>
    <submittedName>
        <fullName evidence="1">Uncharacterized protein</fullName>
    </submittedName>
</protein>
<sequence length="99" mass="10875">MVLGCVFVGSLSCDHTEIERRPYHSNCSCALHKLKRNVGAAACSLHKNVSFTKKQPWNLCSLHVNVIASHEDFSSQSSLLDPSSSIGNVQDSKEIITFN</sequence>
<dbReference type="EMBL" id="CM047743">
    <property type="protein sequence ID" value="KAJ0029781.1"/>
    <property type="molecule type" value="Genomic_DNA"/>
</dbReference>
<evidence type="ECO:0000313" key="1">
    <source>
        <dbReference type="EMBL" id="KAJ0029781.1"/>
    </source>
</evidence>
<name>A0ACC0Y3B6_9ROSI</name>
<organism evidence="1 2">
    <name type="scientific">Pistacia integerrima</name>
    <dbReference type="NCBI Taxonomy" id="434235"/>
    <lineage>
        <taxon>Eukaryota</taxon>
        <taxon>Viridiplantae</taxon>
        <taxon>Streptophyta</taxon>
        <taxon>Embryophyta</taxon>
        <taxon>Tracheophyta</taxon>
        <taxon>Spermatophyta</taxon>
        <taxon>Magnoliopsida</taxon>
        <taxon>eudicotyledons</taxon>
        <taxon>Gunneridae</taxon>
        <taxon>Pentapetalae</taxon>
        <taxon>rosids</taxon>
        <taxon>malvids</taxon>
        <taxon>Sapindales</taxon>
        <taxon>Anacardiaceae</taxon>
        <taxon>Pistacia</taxon>
    </lineage>
</organism>
<evidence type="ECO:0000313" key="2">
    <source>
        <dbReference type="Proteomes" id="UP001163603"/>
    </source>
</evidence>
<comment type="caution">
    <text evidence="1">The sequence shown here is derived from an EMBL/GenBank/DDBJ whole genome shotgun (WGS) entry which is preliminary data.</text>
</comment>
<dbReference type="Proteomes" id="UP001163603">
    <property type="component" value="Chromosome 8"/>
</dbReference>
<keyword evidence="2" id="KW-1185">Reference proteome</keyword>
<reference evidence="2" key="1">
    <citation type="journal article" date="2023" name="G3 (Bethesda)">
        <title>Genome assembly and association tests identify interacting loci associated with vigor, precocity, and sex in interspecific pistachio rootstocks.</title>
        <authorList>
            <person name="Palmer W."/>
            <person name="Jacygrad E."/>
            <person name="Sagayaradj S."/>
            <person name="Cavanaugh K."/>
            <person name="Han R."/>
            <person name="Bertier L."/>
            <person name="Beede B."/>
            <person name="Kafkas S."/>
            <person name="Golino D."/>
            <person name="Preece J."/>
            <person name="Michelmore R."/>
        </authorList>
    </citation>
    <scope>NUCLEOTIDE SEQUENCE [LARGE SCALE GENOMIC DNA]</scope>
</reference>
<proteinExistence type="predicted"/>
<accession>A0ACC0Y3B6</accession>